<evidence type="ECO:0000256" key="1">
    <source>
        <dbReference type="SAM" id="Coils"/>
    </source>
</evidence>
<evidence type="ECO:0000313" key="3">
    <source>
        <dbReference type="Proteomes" id="UP000826722"/>
    </source>
</evidence>
<name>A0A8D5GA61_9PROT</name>
<keyword evidence="3" id="KW-1185">Reference proteome</keyword>
<sequence>MAKTKKPWPNKATSWSYYMQAIEPSGKEINEAFPEYHPMWVIQSQDKIVSGSHFKFMRTHLLQITRPECAAYLRVSASVIQSWENDRTPIPFMAFELLRLVYESVHFRLSHKNWQGWFIKPDGRLVCPERGNLSFSSDELAFIRETHAAKRFFEREYELLRDEIEPLRAELAELKSSNGNDGLLDELKAIEARLATLTAQVSSNKVVPINRSKSTQEVKAA</sequence>
<reference evidence="2" key="1">
    <citation type="journal article" date="2021" name="Arch. Microbiol.">
        <title>Methyloradius palustris gen. nov., sp. nov., a methanol-oxidizing bacterium isolated from snow.</title>
        <authorList>
            <person name="Miyadera T."/>
            <person name="Kojima H."/>
            <person name="Fukui M."/>
        </authorList>
    </citation>
    <scope>NUCLEOTIDE SEQUENCE</scope>
    <source>
        <strain evidence="2">Zm11</strain>
    </source>
</reference>
<dbReference type="RefSeq" id="WP_221764403.1">
    <property type="nucleotide sequence ID" value="NZ_AP024110.1"/>
</dbReference>
<dbReference type="KEGG" id="mpau:ZMTM_00820"/>
<proteinExistence type="predicted"/>
<organism evidence="2 3">
    <name type="scientific">Methyloradius palustris</name>
    <dbReference type="NCBI Taxonomy" id="2778876"/>
    <lineage>
        <taxon>Bacteria</taxon>
        <taxon>Pseudomonadati</taxon>
        <taxon>Pseudomonadota</taxon>
        <taxon>Betaproteobacteria</taxon>
        <taxon>Nitrosomonadales</taxon>
        <taxon>Methylophilaceae</taxon>
        <taxon>Methyloradius</taxon>
    </lineage>
</organism>
<gene>
    <name evidence="2" type="ORF">ZMTM_00820</name>
</gene>
<feature type="coiled-coil region" evidence="1">
    <location>
        <begin position="150"/>
        <end position="200"/>
    </location>
</feature>
<protein>
    <submittedName>
        <fullName evidence="2">Uncharacterized protein</fullName>
    </submittedName>
</protein>
<evidence type="ECO:0000313" key="2">
    <source>
        <dbReference type="EMBL" id="BCM23823.1"/>
    </source>
</evidence>
<dbReference type="EMBL" id="AP024110">
    <property type="protein sequence ID" value="BCM23823.1"/>
    <property type="molecule type" value="Genomic_DNA"/>
</dbReference>
<accession>A0A8D5GA61</accession>
<dbReference type="Proteomes" id="UP000826722">
    <property type="component" value="Chromosome"/>
</dbReference>
<keyword evidence="1" id="KW-0175">Coiled coil</keyword>
<dbReference type="AlphaFoldDB" id="A0A8D5GA61"/>